<dbReference type="PANTHER" id="PTHR47506">
    <property type="entry name" value="TRANSCRIPTIONAL REGULATORY PROTEIN"/>
    <property type="match status" value="1"/>
</dbReference>
<keyword evidence="1" id="KW-0805">Transcription regulation</keyword>
<evidence type="ECO:0000256" key="1">
    <source>
        <dbReference type="ARBA" id="ARBA00023015"/>
    </source>
</evidence>
<dbReference type="KEGG" id="spun:BFF78_07530"/>
<reference evidence="7" key="1">
    <citation type="submission" date="2016-09" db="EMBL/GenBank/DDBJ databases">
        <title>Streptomyces puniciscabiei strain:TW1S1 Genome sequencing and assembly.</title>
        <authorList>
            <person name="Kim M.-K."/>
            <person name="Kim S.B."/>
        </authorList>
    </citation>
    <scope>NUCLEOTIDE SEQUENCE [LARGE SCALE GENOMIC DNA]</scope>
    <source>
        <strain evidence="7">TW1S1</strain>
    </source>
</reference>
<feature type="domain" description="HTH tetR-type" evidence="5">
    <location>
        <begin position="8"/>
        <end position="68"/>
    </location>
</feature>
<dbReference type="InterPro" id="IPR036271">
    <property type="entry name" value="Tet_transcr_reg_TetR-rel_C_sf"/>
</dbReference>
<sequence length="225" mass="25191">MKGVTVRESKRAEILDVAASLFADMGYSQTSMQDIMDRTGLTKGGLYHHFKTKEAIAVAVVIEGFAMDDTPPQVGPLQAVVDASILLAWLTPRVPVVKAAARLGTDQDLEKTYGYLWTQYIPAVEKLLVQAKLREEIKPGARPEEWCFAWVAAYTGVDLMTRQDYESLPRKIATINRVFVSGFATERALAELDMRAERGRELMERSPWARQYLREAAPQASEAPR</sequence>
<dbReference type="AlphaFoldDB" id="A0A1D7Y625"/>
<dbReference type="GO" id="GO:0003677">
    <property type="term" value="F:DNA binding"/>
    <property type="evidence" value="ECO:0007669"/>
    <property type="project" value="UniProtKB-UniRule"/>
</dbReference>
<dbReference type="SUPFAM" id="SSF46689">
    <property type="entry name" value="Homeodomain-like"/>
    <property type="match status" value="1"/>
</dbReference>
<dbReference type="Gene3D" id="1.10.357.10">
    <property type="entry name" value="Tetracycline Repressor, domain 2"/>
    <property type="match status" value="1"/>
</dbReference>
<dbReference type="SUPFAM" id="SSF48498">
    <property type="entry name" value="Tetracyclin repressor-like, C-terminal domain"/>
    <property type="match status" value="1"/>
</dbReference>
<gene>
    <name evidence="6" type="ORF">BFF78_07530</name>
</gene>
<organism evidence="6 7">
    <name type="scientific">Streptomyces fodineus</name>
    <dbReference type="NCBI Taxonomy" id="1904616"/>
    <lineage>
        <taxon>Bacteria</taxon>
        <taxon>Bacillati</taxon>
        <taxon>Actinomycetota</taxon>
        <taxon>Actinomycetes</taxon>
        <taxon>Kitasatosporales</taxon>
        <taxon>Streptomycetaceae</taxon>
        <taxon>Streptomyces</taxon>
    </lineage>
</organism>
<evidence type="ECO:0000313" key="6">
    <source>
        <dbReference type="EMBL" id="AOR30920.1"/>
    </source>
</evidence>
<feature type="DNA-binding region" description="H-T-H motif" evidence="4">
    <location>
        <begin position="31"/>
        <end position="50"/>
    </location>
</feature>
<dbReference type="EMBL" id="CP017248">
    <property type="protein sequence ID" value="AOR30920.1"/>
    <property type="molecule type" value="Genomic_DNA"/>
</dbReference>
<protein>
    <recommendedName>
        <fullName evidence="5">HTH tetR-type domain-containing protein</fullName>
    </recommendedName>
</protein>
<keyword evidence="2 4" id="KW-0238">DNA-binding</keyword>
<dbReference type="Pfam" id="PF00440">
    <property type="entry name" value="TetR_N"/>
    <property type="match status" value="1"/>
</dbReference>
<dbReference type="PROSITE" id="PS50977">
    <property type="entry name" value="HTH_TETR_2"/>
    <property type="match status" value="1"/>
</dbReference>
<dbReference type="PROSITE" id="PS01081">
    <property type="entry name" value="HTH_TETR_1"/>
    <property type="match status" value="1"/>
</dbReference>
<name>A0A1D7Y625_9ACTN</name>
<dbReference type="PRINTS" id="PR00455">
    <property type="entry name" value="HTHTETR"/>
</dbReference>
<evidence type="ECO:0000259" key="5">
    <source>
        <dbReference type="PROSITE" id="PS50977"/>
    </source>
</evidence>
<evidence type="ECO:0000256" key="4">
    <source>
        <dbReference type="PROSITE-ProRule" id="PRU00335"/>
    </source>
</evidence>
<dbReference type="InterPro" id="IPR009057">
    <property type="entry name" value="Homeodomain-like_sf"/>
</dbReference>
<keyword evidence="3" id="KW-0804">Transcription</keyword>
<dbReference type="PANTHER" id="PTHR47506:SF1">
    <property type="entry name" value="HTH-TYPE TRANSCRIPTIONAL REGULATOR YJDC"/>
    <property type="match status" value="1"/>
</dbReference>
<evidence type="ECO:0000256" key="3">
    <source>
        <dbReference type="ARBA" id="ARBA00023163"/>
    </source>
</evidence>
<accession>A0A1D7Y625</accession>
<evidence type="ECO:0000256" key="2">
    <source>
        <dbReference type="ARBA" id="ARBA00023125"/>
    </source>
</evidence>
<proteinExistence type="predicted"/>
<dbReference type="InterPro" id="IPR023772">
    <property type="entry name" value="DNA-bd_HTH_TetR-type_CS"/>
</dbReference>
<dbReference type="Proteomes" id="UP000094960">
    <property type="component" value="Chromosome"/>
</dbReference>
<evidence type="ECO:0000313" key="7">
    <source>
        <dbReference type="Proteomes" id="UP000094960"/>
    </source>
</evidence>
<keyword evidence="7" id="KW-1185">Reference proteome</keyword>
<dbReference type="InterPro" id="IPR001647">
    <property type="entry name" value="HTH_TetR"/>
</dbReference>